<name>A0ABN0JTP0_9GAMM</name>
<proteinExistence type="predicted"/>
<feature type="domain" description="Glycosyl transferase family 1" evidence="1">
    <location>
        <begin position="195"/>
        <end position="356"/>
    </location>
</feature>
<protein>
    <recommendedName>
        <fullName evidence="5">Glycosyltransferase family 1 protein</fullName>
    </recommendedName>
</protein>
<dbReference type="Proteomes" id="UP000013190">
    <property type="component" value="Unassembled WGS sequence"/>
</dbReference>
<reference evidence="4" key="1">
    <citation type="submission" date="2013-02" db="EMBL/GenBank/DDBJ databases">
        <title>The Genome Sequence of Acinetobacter sp. NIPH 236.</title>
        <authorList>
            <consortium name="The Broad Institute Genome Sequencing Platform"/>
            <consortium name="The Broad Institute Genome Sequencing Center for Infectious Disease"/>
            <person name="Cerqueira G."/>
            <person name="Feldgarden M."/>
            <person name="Courvalin P."/>
            <person name="Perichon B."/>
            <person name="Grillot-Courvalin C."/>
            <person name="Clermont D."/>
            <person name="Rocha E."/>
            <person name="Yoon E.-J."/>
            <person name="Nemec A."/>
            <person name="Walker B."/>
            <person name="Young S.K."/>
            <person name="Zeng Q."/>
            <person name="Gargeya S."/>
            <person name="Fitzgerald M."/>
            <person name="Haas B."/>
            <person name="Abouelleil A."/>
            <person name="Alvarado L."/>
            <person name="Arachchi H.M."/>
            <person name="Berlin A.M."/>
            <person name="Chapman S.B."/>
            <person name="Dewar J."/>
            <person name="Goldberg J."/>
            <person name="Griggs A."/>
            <person name="Gujja S."/>
            <person name="Hansen M."/>
            <person name="Howarth C."/>
            <person name="Imamovic A."/>
            <person name="Larimer J."/>
            <person name="McCowan C."/>
            <person name="Murphy C."/>
            <person name="Neiman D."/>
            <person name="Pearson M."/>
            <person name="Priest M."/>
            <person name="Roberts A."/>
            <person name="Saif S."/>
            <person name="Shea T."/>
            <person name="Sisk P."/>
            <person name="Sykes S."/>
            <person name="Wortman J."/>
            <person name="Nusbaum C."/>
            <person name="Birren B."/>
        </authorList>
    </citation>
    <scope>NUCLEOTIDE SEQUENCE [LARGE SCALE GENOMIC DNA]</scope>
    <source>
        <strain evidence="4">NIPH 236</strain>
    </source>
</reference>
<feature type="domain" description="Glycosyltransferase subfamily 4-like N-terminal" evidence="2">
    <location>
        <begin position="15"/>
        <end position="133"/>
    </location>
</feature>
<dbReference type="Pfam" id="PF13477">
    <property type="entry name" value="Glyco_trans_4_2"/>
    <property type="match status" value="1"/>
</dbReference>
<dbReference type="SUPFAM" id="SSF53756">
    <property type="entry name" value="UDP-Glycosyltransferase/glycogen phosphorylase"/>
    <property type="match status" value="1"/>
</dbReference>
<dbReference type="Pfam" id="PF00534">
    <property type="entry name" value="Glycos_transf_1"/>
    <property type="match status" value="1"/>
</dbReference>
<dbReference type="RefSeq" id="WP_004665326.1">
    <property type="nucleotide sequence ID" value="NZ_BMDV01000007.1"/>
</dbReference>
<sequence length="379" mass="42508">MTKKIVIIGTIASSFYGFRADLIKSLRCKGYVIYAFISEYKDTDLEKISSLGAIPVIYELNRGGLNPLLDLIATYKLSNKIREIKPDIVFSYFSKPVIFGTLAAKLAAVPRRIGMLEGLGYTFTDQPNGISSKAKLIRNIQIFLYRITFPYLDTLIFLNPDDPVDLVKKYSLTIKSVSILGGIGLNLKEYPYRPAATINVQKMRFLFIGRLLKEKGIHEFVAAAKLVKKEYPDSQFTVLGAIDKSNLGALSETELLDLIETGIIEYPGHVDNIQEWIANSDVFVLPSYREGVPRSTQEAMAIGRAIITTDVPGCRETVVNGVNGFIVPKWNAEELAKKMIYFIEHPEQVRMMGDQSHKIAIEKFDAEKVNQRLLEILGI</sequence>
<dbReference type="EMBL" id="APOJ01000003">
    <property type="protein sequence ID" value="ENU28683.1"/>
    <property type="molecule type" value="Genomic_DNA"/>
</dbReference>
<evidence type="ECO:0000313" key="3">
    <source>
        <dbReference type="EMBL" id="ENU28683.1"/>
    </source>
</evidence>
<evidence type="ECO:0000313" key="4">
    <source>
        <dbReference type="Proteomes" id="UP000013190"/>
    </source>
</evidence>
<organism evidence="3 4">
    <name type="scientific">Acinetobacter modestus</name>
    <dbReference type="NCBI Taxonomy" id="1776740"/>
    <lineage>
        <taxon>Bacteria</taxon>
        <taxon>Pseudomonadati</taxon>
        <taxon>Pseudomonadota</taxon>
        <taxon>Gammaproteobacteria</taxon>
        <taxon>Moraxellales</taxon>
        <taxon>Moraxellaceae</taxon>
        <taxon>Acinetobacter</taxon>
    </lineage>
</organism>
<keyword evidence="4" id="KW-1185">Reference proteome</keyword>
<gene>
    <name evidence="3" type="ORF">F992_00102</name>
</gene>
<dbReference type="PANTHER" id="PTHR12526:SF638">
    <property type="entry name" value="SPORE COAT PROTEIN SA"/>
    <property type="match status" value="1"/>
</dbReference>
<dbReference type="CDD" id="cd03808">
    <property type="entry name" value="GT4_CapM-like"/>
    <property type="match status" value="1"/>
</dbReference>
<evidence type="ECO:0008006" key="5">
    <source>
        <dbReference type="Google" id="ProtNLM"/>
    </source>
</evidence>
<evidence type="ECO:0000259" key="1">
    <source>
        <dbReference type="Pfam" id="PF00534"/>
    </source>
</evidence>
<accession>A0ABN0JTP0</accession>
<dbReference type="InterPro" id="IPR001296">
    <property type="entry name" value="Glyco_trans_1"/>
</dbReference>
<dbReference type="InterPro" id="IPR028098">
    <property type="entry name" value="Glyco_trans_4-like_N"/>
</dbReference>
<reference evidence="3 4" key="2">
    <citation type="journal article" date="2016" name="Int. J. Syst. Evol. Microbiol.">
        <title>Taxonomy of haemolytic and/or proteolytic strains of the genus Acinetobacter with the proposal of Acinetobacter courvalinii sp. nov. (genomic species 14 sensu Bouvet &amp; Jeanjean), Acinetobacter dispersus sp. nov. (genomic species 17), Acinetobacter modestus sp. nov., Acinetobacter proteolyticus sp. nov. and Acinetobacter vivianii sp. nov.</title>
        <authorList>
            <person name="Nemec A."/>
            <person name="Radolfova-Krizova L."/>
            <person name="Maixnerova M."/>
            <person name="Vrestiakova E."/>
            <person name="Jezek P."/>
            <person name="Sedo O."/>
        </authorList>
    </citation>
    <scope>NUCLEOTIDE SEQUENCE [LARGE SCALE GENOMIC DNA]</scope>
    <source>
        <strain evidence="3 4">NIPH 236</strain>
    </source>
</reference>
<dbReference type="Gene3D" id="3.40.50.2000">
    <property type="entry name" value="Glycogen Phosphorylase B"/>
    <property type="match status" value="2"/>
</dbReference>
<dbReference type="GeneID" id="92836871"/>
<evidence type="ECO:0000259" key="2">
    <source>
        <dbReference type="Pfam" id="PF13477"/>
    </source>
</evidence>
<comment type="caution">
    <text evidence="3">The sequence shown here is derived from an EMBL/GenBank/DDBJ whole genome shotgun (WGS) entry which is preliminary data.</text>
</comment>
<dbReference type="PANTHER" id="PTHR12526">
    <property type="entry name" value="GLYCOSYLTRANSFERASE"/>
    <property type="match status" value="1"/>
</dbReference>